<dbReference type="Proteomes" id="UP000007947">
    <property type="component" value="Chromosome"/>
</dbReference>
<protein>
    <recommendedName>
        <fullName evidence="1">Flavin reductase like domain-containing protein</fullName>
    </recommendedName>
</protein>
<keyword evidence="3" id="KW-1185">Reference proteome</keyword>
<dbReference type="SUPFAM" id="SSF50475">
    <property type="entry name" value="FMN-binding split barrel"/>
    <property type="match status" value="1"/>
</dbReference>
<evidence type="ECO:0000313" key="3">
    <source>
        <dbReference type="Proteomes" id="UP000007947"/>
    </source>
</evidence>
<dbReference type="AlphaFoldDB" id="F5XRM4"/>
<dbReference type="InterPro" id="IPR002563">
    <property type="entry name" value="Flavin_Rdtase-like_dom"/>
</dbReference>
<dbReference type="InterPro" id="IPR012349">
    <property type="entry name" value="Split_barrel_FMN-bd"/>
</dbReference>
<proteinExistence type="predicted"/>
<dbReference type="eggNOG" id="COG1853">
    <property type="taxonomic scope" value="Bacteria"/>
</dbReference>
<dbReference type="GO" id="GO:0016646">
    <property type="term" value="F:oxidoreductase activity, acting on the CH-NH group of donors, NAD or NADP as acceptor"/>
    <property type="evidence" value="ECO:0007669"/>
    <property type="project" value="UniProtKB-ARBA"/>
</dbReference>
<organism evidence="2 3">
    <name type="scientific">Microlunatus phosphovorus (strain ATCC 700054 / DSM 10555 / JCM 9379 / NBRC 101784 / NCIMB 13414 / VKM Ac-1990 / NM-1)</name>
    <dbReference type="NCBI Taxonomy" id="1032480"/>
    <lineage>
        <taxon>Bacteria</taxon>
        <taxon>Bacillati</taxon>
        <taxon>Actinomycetota</taxon>
        <taxon>Actinomycetes</taxon>
        <taxon>Propionibacteriales</taxon>
        <taxon>Propionibacteriaceae</taxon>
        <taxon>Microlunatus</taxon>
    </lineage>
</organism>
<dbReference type="GO" id="GO:0010181">
    <property type="term" value="F:FMN binding"/>
    <property type="evidence" value="ECO:0007669"/>
    <property type="project" value="InterPro"/>
</dbReference>
<dbReference type="EMBL" id="AP012204">
    <property type="protein sequence ID" value="BAK34714.1"/>
    <property type="molecule type" value="Genomic_DNA"/>
</dbReference>
<evidence type="ECO:0000313" key="2">
    <source>
        <dbReference type="EMBL" id="BAK34714.1"/>
    </source>
</evidence>
<dbReference type="HOGENOM" id="CLU_091356_0_0_11"/>
<dbReference type="OrthoDB" id="3394673at2"/>
<name>F5XRM4_MICPN</name>
<dbReference type="Gene3D" id="2.30.110.10">
    <property type="entry name" value="Electron Transport, Fmn-binding Protein, Chain A"/>
    <property type="match status" value="1"/>
</dbReference>
<dbReference type="KEGG" id="mph:MLP_17000"/>
<evidence type="ECO:0000259" key="1">
    <source>
        <dbReference type="SMART" id="SM00903"/>
    </source>
</evidence>
<gene>
    <name evidence="2" type="ordered locus">MLP_17000</name>
</gene>
<accession>F5XRM4</accession>
<feature type="domain" description="Flavin reductase like" evidence="1">
    <location>
        <begin position="45"/>
        <end position="197"/>
    </location>
</feature>
<reference evidence="2 3" key="1">
    <citation type="submission" date="2011-05" db="EMBL/GenBank/DDBJ databases">
        <title>Whole genome sequence of Microlunatus phosphovorus NM-1.</title>
        <authorList>
            <person name="Hosoyama A."/>
            <person name="Sasaki K."/>
            <person name="Harada T."/>
            <person name="Igarashi R."/>
            <person name="Kawakoshi A."/>
            <person name="Sasagawa M."/>
            <person name="Fukada J."/>
            <person name="Nakamura S."/>
            <person name="Katano Y."/>
            <person name="Hanada S."/>
            <person name="Kamagata Y."/>
            <person name="Nakamura N."/>
            <person name="Yamazaki S."/>
            <person name="Fujita N."/>
        </authorList>
    </citation>
    <scope>NUCLEOTIDE SEQUENCE [LARGE SCALE GENOMIC DNA]</scope>
    <source>
        <strain evidence="3">ATCC 700054 / DSM 10555 / JCM 9379 / NBRC 101784 / NCIMB 13414 / VKM Ac-1990 / NM-1</strain>
    </source>
</reference>
<dbReference type="SMART" id="SM00903">
    <property type="entry name" value="Flavin_Reduct"/>
    <property type="match status" value="1"/>
</dbReference>
<dbReference type="STRING" id="1032480.MLP_17000"/>
<dbReference type="Pfam" id="PF01613">
    <property type="entry name" value="Flavin_Reduct"/>
    <property type="match status" value="1"/>
</dbReference>
<sequence length="200" mass="21436">MVNSANRVISTNCGQDLGYNCLVTIHHHHPFLPPEGERSPLRRFRGRMLAPVTVWTTYADSRPLGWTVSSVLLVDGPEPALVGLLDPDADLTEAITSDDEQGSGSKVAISLLGWQHRQLPDAFAGIAPAPGGPFKLASWTDTGYGPVLSDAPAWLGATVLDSRPLGWSTLLTARIDQLEIGSDDGQLLGHLRGRYLPVAP</sequence>